<dbReference type="InterPro" id="IPR036396">
    <property type="entry name" value="Cyt_P450_sf"/>
</dbReference>
<dbReference type="InterPro" id="IPR017972">
    <property type="entry name" value="Cyt_P450_CS"/>
</dbReference>
<protein>
    <submittedName>
        <fullName evidence="16">Glycoside hydrolase family 32 protein</fullName>
    </submittedName>
</protein>
<dbReference type="PROSITE" id="PS00086">
    <property type="entry name" value="CYTOCHROME_P450"/>
    <property type="match status" value="1"/>
</dbReference>
<dbReference type="EMBL" id="JACAZH010000114">
    <property type="protein sequence ID" value="KAF7324402.1"/>
    <property type="molecule type" value="Genomic_DNA"/>
</dbReference>
<keyword evidence="7 16" id="KW-0378">Hydrolase</keyword>
<dbReference type="InterPro" id="IPR013148">
    <property type="entry name" value="Glyco_hydro_32_N"/>
</dbReference>
<evidence type="ECO:0000259" key="15">
    <source>
        <dbReference type="Pfam" id="PF08244"/>
    </source>
</evidence>
<dbReference type="InterPro" id="IPR013320">
    <property type="entry name" value="ConA-like_dom_sf"/>
</dbReference>
<comment type="caution">
    <text evidence="16">The sequence shown here is derived from an EMBL/GenBank/DDBJ whole genome shotgun (WGS) entry which is preliminary data.</text>
</comment>
<sequence length="1135" mass="124674">MLLALLYYSALATPVPTVATCSLDQSSPPGDLTSCPDSSLFSVWRPRARFIAPEGWQNDPQGLFQRSDGSYHAGVPVPPKSLLMGQYFHVRRDVEGLRLLGRHERLGKPEHTFNSMQWPSQIYDIRGVFDGSIMKNGYNGFPTTIYTGTFPSPLGSGTNEGVGAEMQSVAYTEDNGASWIKLPFGTTDNPIIWDWPMPNLTGFRDPYIFLSPTLSSLSGNASGAAGDYFLTISSGIHGIGPRLLLYRQTTNVDVRAWTYLGPIVSVSGPSSFSAEGWSGNFGINFETASVTRLNENGESLDIADTGAVDFIGFGTEGGRDDHEGHWPLWAMVTYSAAASSSITANIVAVGPVDWGRAYATVPFSVAGNRSVLVGWAYEDDETLALAPQRSYQGSFTLFRDLFLKVIRNVDPATPGLNSAGNWITRNESDGSVSVLTLGQRIVKEVTDEYRAKSVVSSPAAVALTGSEGFVPFATQPTGRYYGIKATLTWKGSTVPSDMPIAGFRVLASDSEWTDILFQPANETLIADRTHNSLIASYGTQIEVAMLRLWPILSGNTSTIQSLNLTIIVDNSALEIHANDVAVITTRIYPWLSASIGTGFSVLPPANGVGNGNVSFTQVELWDGLFRHICPQHMDLTFQLLVLVVFGGAAWLIVQRQYSQSRGMLPPGPSGHWLWGTAIPKIHPHRKFEEWIKEYGPVISFRRGRELICIIGRYDAAVDIMEKEGGSVADRPSSIAAGDTLSGGMRTLLIGSGERLRKLRKALHAQLRANVATEYQPIQQMNAQYHILDLLNDPANHLVHAQGYAASVILSLTYGKSSHTLSNDPIVQEVNANQTRLGAALVPGAYMVDAYPLLRYVPGYLSDLRRQHQMEVTLFRSQLDSVRDQMVENKDTRPCFAKMILERQEEYGLTYDETAYLAGSMFGAGAGTSGSAISIVIMAAAAFPEAQRKVQEQLDNIVGSNKLPTFQDEPELVQVTAFYLETFRWRPVSAGGFAHRATKDIIWNGYVIPKGATVYGNHWSIARDPEVFPDPERFDPQRWITPDGNAIREDLKVFQFGFGRRVCPGSHVANKSLFINTALLLWAFRILEDEKNPIDTLAFTNTANMHPLPFSHPQRPKALHRARHGQHSRPSSRVSQ</sequence>
<feature type="domain" description="Glycosyl hydrolase family 32 N-terminal" evidence="14">
    <location>
        <begin position="119"/>
        <end position="404"/>
    </location>
</feature>
<evidence type="ECO:0000313" key="17">
    <source>
        <dbReference type="Proteomes" id="UP000623467"/>
    </source>
</evidence>
<evidence type="ECO:0000256" key="2">
    <source>
        <dbReference type="ARBA" id="ARBA00005179"/>
    </source>
</evidence>
<dbReference type="PANTHER" id="PTHR46300">
    <property type="entry name" value="P450, PUTATIVE (EUROFUNG)-RELATED-RELATED"/>
    <property type="match status" value="1"/>
</dbReference>
<dbReference type="CDD" id="cd11065">
    <property type="entry name" value="CYP64-like"/>
    <property type="match status" value="1"/>
</dbReference>
<name>A0A8H6TX62_9AGAR</name>
<dbReference type="Gene3D" id="1.10.630.10">
    <property type="entry name" value="Cytochrome P450"/>
    <property type="match status" value="1"/>
</dbReference>
<dbReference type="SUPFAM" id="SSF49899">
    <property type="entry name" value="Concanavalin A-like lectins/glucanases"/>
    <property type="match status" value="1"/>
</dbReference>
<evidence type="ECO:0000256" key="7">
    <source>
        <dbReference type="ARBA" id="ARBA00022801"/>
    </source>
</evidence>
<evidence type="ECO:0000256" key="12">
    <source>
        <dbReference type="PIRSR" id="PIRSR602401-1"/>
    </source>
</evidence>
<evidence type="ECO:0000313" key="16">
    <source>
        <dbReference type="EMBL" id="KAF7324402.1"/>
    </source>
</evidence>
<dbReference type="GO" id="GO:0004553">
    <property type="term" value="F:hydrolase activity, hydrolyzing O-glycosyl compounds"/>
    <property type="evidence" value="ECO:0007669"/>
    <property type="project" value="InterPro"/>
</dbReference>
<dbReference type="Proteomes" id="UP000623467">
    <property type="component" value="Unassembled WGS sequence"/>
</dbReference>
<evidence type="ECO:0000256" key="1">
    <source>
        <dbReference type="ARBA" id="ARBA00001971"/>
    </source>
</evidence>
<comment type="similarity">
    <text evidence="4">Belongs to the cytochrome P450 family.</text>
</comment>
<keyword evidence="8" id="KW-0560">Oxidoreductase</keyword>
<dbReference type="Pfam" id="PF00067">
    <property type="entry name" value="p450"/>
    <property type="match status" value="1"/>
</dbReference>
<keyword evidence="17" id="KW-1185">Reference proteome</keyword>
<gene>
    <name evidence="16" type="ORF">MSAN_02520400</name>
</gene>
<evidence type="ECO:0000256" key="10">
    <source>
        <dbReference type="ARBA" id="ARBA00023033"/>
    </source>
</evidence>
<feature type="region of interest" description="Disordered" evidence="13">
    <location>
        <begin position="1106"/>
        <end position="1135"/>
    </location>
</feature>
<dbReference type="SUPFAM" id="SSF75005">
    <property type="entry name" value="Arabinanase/levansucrase/invertase"/>
    <property type="match status" value="1"/>
</dbReference>
<dbReference type="GO" id="GO:0005506">
    <property type="term" value="F:iron ion binding"/>
    <property type="evidence" value="ECO:0007669"/>
    <property type="project" value="InterPro"/>
</dbReference>
<evidence type="ECO:0000256" key="4">
    <source>
        <dbReference type="ARBA" id="ARBA00010617"/>
    </source>
</evidence>
<keyword evidence="11" id="KW-0326">Glycosidase</keyword>
<evidence type="ECO:0000256" key="13">
    <source>
        <dbReference type="SAM" id="MobiDB-lite"/>
    </source>
</evidence>
<dbReference type="Gene3D" id="2.60.120.560">
    <property type="entry name" value="Exo-inulinase, domain 1"/>
    <property type="match status" value="1"/>
</dbReference>
<dbReference type="InterPro" id="IPR013189">
    <property type="entry name" value="Glyco_hydro_32_C"/>
</dbReference>
<dbReference type="InterPro" id="IPR023296">
    <property type="entry name" value="Glyco_hydro_beta-prop_sf"/>
</dbReference>
<evidence type="ECO:0000256" key="3">
    <source>
        <dbReference type="ARBA" id="ARBA00009902"/>
    </source>
</evidence>
<organism evidence="16 17">
    <name type="scientific">Mycena sanguinolenta</name>
    <dbReference type="NCBI Taxonomy" id="230812"/>
    <lineage>
        <taxon>Eukaryota</taxon>
        <taxon>Fungi</taxon>
        <taxon>Dikarya</taxon>
        <taxon>Basidiomycota</taxon>
        <taxon>Agaricomycotina</taxon>
        <taxon>Agaricomycetes</taxon>
        <taxon>Agaricomycetidae</taxon>
        <taxon>Agaricales</taxon>
        <taxon>Marasmiineae</taxon>
        <taxon>Mycenaceae</taxon>
        <taxon>Mycena</taxon>
    </lineage>
</organism>
<dbReference type="InterPro" id="IPR001128">
    <property type="entry name" value="Cyt_P450"/>
</dbReference>
<feature type="domain" description="Glycosyl hydrolase family 32 C-terminal" evidence="15">
    <location>
        <begin position="468"/>
        <end position="621"/>
    </location>
</feature>
<dbReference type="CDD" id="cd18621">
    <property type="entry name" value="GH32_XdINV-like"/>
    <property type="match status" value="1"/>
</dbReference>
<dbReference type="SMART" id="SM00640">
    <property type="entry name" value="Glyco_32"/>
    <property type="match status" value="1"/>
</dbReference>
<evidence type="ECO:0000256" key="8">
    <source>
        <dbReference type="ARBA" id="ARBA00023002"/>
    </source>
</evidence>
<feature type="compositionally biased region" description="Basic residues" evidence="13">
    <location>
        <begin position="1113"/>
        <end position="1126"/>
    </location>
</feature>
<dbReference type="PRINTS" id="PR00463">
    <property type="entry name" value="EP450I"/>
</dbReference>
<dbReference type="GO" id="GO:0020037">
    <property type="term" value="F:heme binding"/>
    <property type="evidence" value="ECO:0007669"/>
    <property type="project" value="InterPro"/>
</dbReference>
<keyword evidence="6 12" id="KW-0479">Metal-binding</keyword>
<comment type="cofactor">
    <cofactor evidence="1 12">
        <name>heme</name>
        <dbReference type="ChEBI" id="CHEBI:30413"/>
    </cofactor>
</comment>
<evidence type="ECO:0000259" key="14">
    <source>
        <dbReference type="Pfam" id="PF00251"/>
    </source>
</evidence>
<dbReference type="InterPro" id="IPR050364">
    <property type="entry name" value="Cytochrome_P450_fung"/>
</dbReference>
<evidence type="ECO:0000256" key="5">
    <source>
        <dbReference type="ARBA" id="ARBA00022617"/>
    </source>
</evidence>
<dbReference type="Pfam" id="PF08244">
    <property type="entry name" value="Glyco_hydro_32C"/>
    <property type="match status" value="1"/>
</dbReference>
<dbReference type="InterPro" id="IPR002401">
    <property type="entry name" value="Cyt_P450_E_grp-I"/>
</dbReference>
<dbReference type="InterPro" id="IPR001362">
    <property type="entry name" value="Glyco_hydro_32"/>
</dbReference>
<accession>A0A8H6TX62</accession>
<keyword evidence="9 12" id="KW-0408">Iron</keyword>
<reference evidence="16" key="1">
    <citation type="submission" date="2020-05" db="EMBL/GenBank/DDBJ databases">
        <title>Mycena genomes resolve the evolution of fungal bioluminescence.</title>
        <authorList>
            <person name="Tsai I.J."/>
        </authorList>
    </citation>
    <scope>NUCLEOTIDE SEQUENCE</scope>
    <source>
        <strain evidence="16">160909Yilan</strain>
    </source>
</reference>
<feature type="binding site" description="axial binding residue" evidence="12">
    <location>
        <position position="1062"/>
    </location>
    <ligand>
        <name>heme</name>
        <dbReference type="ChEBI" id="CHEBI:30413"/>
    </ligand>
    <ligandPart>
        <name>Fe</name>
        <dbReference type="ChEBI" id="CHEBI:18248"/>
    </ligandPart>
</feature>
<comment type="similarity">
    <text evidence="3">Belongs to the glycosyl hydrolase 32 family.</text>
</comment>
<evidence type="ECO:0000256" key="6">
    <source>
        <dbReference type="ARBA" id="ARBA00022723"/>
    </source>
</evidence>
<dbReference type="SUPFAM" id="SSF48264">
    <property type="entry name" value="Cytochrome P450"/>
    <property type="match status" value="1"/>
</dbReference>
<dbReference type="Gene3D" id="2.115.10.20">
    <property type="entry name" value="Glycosyl hydrolase domain, family 43"/>
    <property type="match status" value="2"/>
</dbReference>
<dbReference type="AlphaFoldDB" id="A0A8H6TX62"/>
<evidence type="ECO:0000256" key="11">
    <source>
        <dbReference type="ARBA" id="ARBA00023295"/>
    </source>
</evidence>
<comment type="pathway">
    <text evidence="2">Secondary metabolite biosynthesis.</text>
</comment>
<keyword evidence="10" id="KW-0503">Monooxygenase</keyword>
<dbReference type="GO" id="GO:0005975">
    <property type="term" value="P:carbohydrate metabolic process"/>
    <property type="evidence" value="ECO:0007669"/>
    <property type="project" value="InterPro"/>
</dbReference>
<dbReference type="GO" id="GO:0016705">
    <property type="term" value="F:oxidoreductase activity, acting on paired donors, with incorporation or reduction of molecular oxygen"/>
    <property type="evidence" value="ECO:0007669"/>
    <property type="project" value="InterPro"/>
</dbReference>
<dbReference type="PANTHER" id="PTHR46300:SF1">
    <property type="entry name" value="P450, PUTATIVE (EUROFUNG)-RELATED"/>
    <property type="match status" value="1"/>
</dbReference>
<dbReference type="Pfam" id="PF00251">
    <property type="entry name" value="Glyco_hydro_32N"/>
    <property type="match status" value="1"/>
</dbReference>
<evidence type="ECO:0000256" key="9">
    <source>
        <dbReference type="ARBA" id="ARBA00023004"/>
    </source>
</evidence>
<keyword evidence="5 12" id="KW-0349">Heme</keyword>
<dbReference type="GO" id="GO:0004497">
    <property type="term" value="F:monooxygenase activity"/>
    <property type="evidence" value="ECO:0007669"/>
    <property type="project" value="UniProtKB-KW"/>
</dbReference>
<proteinExistence type="inferred from homology"/>
<dbReference type="OrthoDB" id="202537at2759"/>